<evidence type="ECO:0008006" key="3">
    <source>
        <dbReference type="Google" id="ProtNLM"/>
    </source>
</evidence>
<comment type="caution">
    <text evidence="1">The sequence shown here is derived from an EMBL/GenBank/DDBJ whole genome shotgun (WGS) entry which is preliminary data.</text>
</comment>
<dbReference type="Proteomes" id="UP001054945">
    <property type="component" value="Unassembled WGS sequence"/>
</dbReference>
<organism evidence="1 2">
    <name type="scientific">Caerostris extrusa</name>
    <name type="common">Bark spider</name>
    <name type="synonym">Caerostris bankana</name>
    <dbReference type="NCBI Taxonomy" id="172846"/>
    <lineage>
        <taxon>Eukaryota</taxon>
        <taxon>Metazoa</taxon>
        <taxon>Ecdysozoa</taxon>
        <taxon>Arthropoda</taxon>
        <taxon>Chelicerata</taxon>
        <taxon>Arachnida</taxon>
        <taxon>Araneae</taxon>
        <taxon>Araneomorphae</taxon>
        <taxon>Entelegynae</taxon>
        <taxon>Araneoidea</taxon>
        <taxon>Araneidae</taxon>
        <taxon>Caerostris</taxon>
    </lineage>
</organism>
<dbReference type="EMBL" id="BPLR01016328">
    <property type="protein sequence ID" value="GIY83036.1"/>
    <property type="molecule type" value="Genomic_DNA"/>
</dbReference>
<proteinExistence type="predicted"/>
<dbReference type="AlphaFoldDB" id="A0AAV4WKH5"/>
<feature type="non-terminal residue" evidence="1">
    <location>
        <position position="1"/>
    </location>
</feature>
<evidence type="ECO:0000313" key="2">
    <source>
        <dbReference type="Proteomes" id="UP001054945"/>
    </source>
</evidence>
<gene>
    <name evidence="1" type="ORF">CEXT_308741</name>
</gene>
<evidence type="ECO:0000313" key="1">
    <source>
        <dbReference type="EMBL" id="GIY83036.1"/>
    </source>
</evidence>
<name>A0AAV4WKH5_CAEEX</name>
<accession>A0AAV4WKH5</accession>
<protein>
    <recommendedName>
        <fullName evidence="3">Dicer</fullName>
    </recommendedName>
</protein>
<reference evidence="1 2" key="1">
    <citation type="submission" date="2021-06" db="EMBL/GenBank/DDBJ databases">
        <title>Caerostris extrusa draft genome.</title>
        <authorList>
            <person name="Kono N."/>
            <person name="Arakawa K."/>
        </authorList>
    </citation>
    <scope>NUCLEOTIDE SEQUENCE [LARGE SCALE GENOMIC DNA]</scope>
</reference>
<sequence length="58" mass="6513">MEGSDLCYEIVKRALLGFVYSEAVAREMNRDSSLHLFGDGLVTVFLDHCKTFEDDGVL</sequence>
<keyword evidence="2" id="KW-1185">Reference proteome</keyword>